<evidence type="ECO:0000313" key="14">
    <source>
        <dbReference type="Proteomes" id="UP001151699"/>
    </source>
</evidence>
<keyword evidence="6 10" id="KW-0547">Nucleotide-binding</keyword>
<dbReference type="InterPro" id="IPR016064">
    <property type="entry name" value="NAD/diacylglycerol_kinase_sf"/>
</dbReference>
<dbReference type="Gene3D" id="3.40.50.10330">
    <property type="entry name" value="Probable inorganic polyphosphate/atp-NAD kinase, domain 1"/>
    <property type="match status" value="1"/>
</dbReference>
<gene>
    <name evidence="13" type="primary">DGKE</name>
    <name evidence="13" type="ORF">Bhyg_16040</name>
</gene>
<dbReference type="GO" id="GO:0005524">
    <property type="term" value="F:ATP binding"/>
    <property type="evidence" value="ECO:0007669"/>
    <property type="project" value="UniProtKB-KW"/>
</dbReference>
<dbReference type="InterPro" id="IPR002219">
    <property type="entry name" value="PKC_DAG/PE"/>
</dbReference>
<evidence type="ECO:0000256" key="7">
    <source>
        <dbReference type="ARBA" id="ARBA00022777"/>
    </source>
</evidence>
<dbReference type="PANTHER" id="PTHR11255:SF118">
    <property type="entry name" value="DIACYLGLYCEROL KINASE EPSILON"/>
    <property type="match status" value="1"/>
</dbReference>
<comment type="similarity">
    <text evidence="2 10">Belongs to the eukaryotic diacylglycerol kinase family.</text>
</comment>
<sequence length="528" mass="60038">MWFEVFVICFTVFLLWIIGKFLVLLDVVHVPKKKCIHLWRSAKNLNQAVYCSICEIMLTSCGFYCESCGVCADSLCIHTAELVLKCKENYTQSSSTEQKVVRDQVHMWVKGNLTQTYECYICQRDIDYHGRPGLYGYRCCWCQRCTHVNCFVKTADDKICDFGRYRNLIIPPNHVYMKRRRLQRITSIVAPDWSEWKPLIVVANLKSGDSTAAGVMAIFRSVLNPIQIFELSASGPGDAIRLISKMRSVQCRILVAGGDGTVGWILNEIVQKNIKPLPEVSILPIGTGNDLSRVLNWGGVPPTDLNPMELCEKVGIENAKVVQLDRWVIDIEGRRSRRLHINWLPHRKLQMYNYFSIGVDAQIALDFHKARASPFYIFSSRVLNKILYLCFGTQQVLDQYCVGLEKKVKVYIDEKSIELPELQSIVCLNIDSWGAGVQLWEMSSEENDLRVHSTSDGLIEVMGIVSSFHMAQLQVGLNKPIRLGQGRKVRIIVRESFPVQADGEPWVQTPCELNISCNGQVKMLKCTT</sequence>
<dbReference type="InterPro" id="IPR001206">
    <property type="entry name" value="Diacylglycerol_kinase_cat_dom"/>
</dbReference>
<evidence type="ECO:0000256" key="9">
    <source>
        <dbReference type="ARBA" id="ARBA00022840"/>
    </source>
</evidence>
<dbReference type="SMART" id="SM00046">
    <property type="entry name" value="DAGKc"/>
    <property type="match status" value="1"/>
</dbReference>
<evidence type="ECO:0000256" key="8">
    <source>
        <dbReference type="ARBA" id="ARBA00022833"/>
    </source>
</evidence>
<dbReference type="GO" id="GO:0016020">
    <property type="term" value="C:membrane"/>
    <property type="evidence" value="ECO:0007669"/>
    <property type="project" value="TreeGrafter"/>
</dbReference>
<dbReference type="PROSITE" id="PS50081">
    <property type="entry name" value="ZF_DAG_PE_2"/>
    <property type="match status" value="2"/>
</dbReference>
<evidence type="ECO:0000259" key="11">
    <source>
        <dbReference type="PROSITE" id="PS50081"/>
    </source>
</evidence>
<dbReference type="InterPro" id="IPR037607">
    <property type="entry name" value="DGK"/>
</dbReference>
<evidence type="ECO:0000256" key="3">
    <source>
        <dbReference type="ARBA" id="ARBA00022679"/>
    </source>
</evidence>
<protein>
    <recommendedName>
        <fullName evidence="10">Diacylglycerol kinase</fullName>
        <shortName evidence="10">DAG kinase</shortName>
        <ecNumber evidence="10">2.7.1.107</ecNumber>
    </recommendedName>
</protein>
<evidence type="ECO:0000256" key="5">
    <source>
        <dbReference type="ARBA" id="ARBA00022737"/>
    </source>
</evidence>
<organism evidence="13 14">
    <name type="scientific">Pseudolycoriella hygida</name>
    <dbReference type="NCBI Taxonomy" id="35572"/>
    <lineage>
        <taxon>Eukaryota</taxon>
        <taxon>Metazoa</taxon>
        <taxon>Ecdysozoa</taxon>
        <taxon>Arthropoda</taxon>
        <taxon>Hexapoda</taxon>
        <taxon>Insecta</taxon>
        <taxon>Pterygota</taxon>
        <taxon>Neoptera</taxon>
        <taxon>Endopterygota</taxon>
        <taxon>Diptera</taxon>
        <taxon>Nematocera</taxon>
        <taxon>Sciaroidea</taxon>
        <taxon>Sciaridae</taxon>
        <taxon>Pseudolycoriella</taxon>
    </lineage>
</organism>
<dbReference type="EMBL" id="WJQU01001729">
    <property type="protein sequence ID" value="KAJ6633775.1"/>
    <property type="molecule type" value="Genomic_DNA"/>
</dbReference>
<dbReference type="EC" id="2.7.1.107" evidence="10"/>
<dbReference type="GO" id="GO:0046872">
    <property type="term" value="F:metal ion binding"/>
    <property type="evidence" value="ECO:0007669"/>
    <property type="project" value="UniProtKB-KW"/>
</dbReference>
<evidence type="ECO:0000256" key="10">
    <source>
        <dbReference type="RuleBase" id="RU361128"/>
    </source>
</evidence>
<dbReference type="Pfam" id="PF00609">
    <property type="entry name" value="DAGK_acc"/>
    <property type="match status" value="1"/>
</dbReference>
<dbReference type="SMART" id="SM00109">
    <property type="entry name" value="C1"/>
    <property type="match status" value="2"/>
</dbReference>
<keyword evidence="9 10" id="KW-0067">ATP-binding</keyword>
<dbReference type="InterPro" id="IPR017438">
    <property type="entry name" value="ATP-NAD_kinase_N"/>
</dbReference>
<dbReference type="Pfam" id="PF00781">
    <property type="entry name" value="DAGK_cat"/>
    <property type="match status" value="1"/>
</dbReference>
<dbReference type="SMART" id="SM00045">
    <property type="entry name" value="DAGKa"/>
    <property type="match status" value="1"/>
</dbReference>
<comment type="catalytic activity">
    <reaction evidence="1 10">
        <text>a 1,2-diacyl-sn-glycerol + ATP = a 1,2-diacyl-sn-glycero-3-phosphate + ADP + H(+)</text>
        <dbReference type="Rhea" id="RHEA:10272"/>
        <dbReference type="ChEBI" id="CHEBI:15378"/>
        <dbReference type="ChEBI" id="CHEBI:17815"/>
        <dbReference type="ChEBI" id="CHEBI:30616"/>
        <dbReference type="ChEBI" id="CHEBI:58608"/>
        <dbReference type="ChEBI" id="CHEBI:456216"/>
        <dbReference type="EC" id="2.7.1.107"/>
    </reaction>
</comment>
<feature type="domain" description="DAGKc" evidence="12">
    <location>
        <begin position="194"/>
        <end position="333"/>
    </location>
</feature>
<accession>A0A9Q0MNT1</accession>
<evidence type="ECO:0000256" key="6">
    <source>
        <dbReference type="ARBA" id="ARBA00022741"/>
    </source>
</evidence>
<evidence type="ECO:0000256" key="4">
    <source>
        <dbReference type="ARBA" id="ARBA00022723"/>
    </source>
</evidence>
<comment type="caution">
    <text evidence="13">The sequence shown here is derived from an EMBL/GenBank/DDBJ whole genome shotgun (WGS) entry which is preliminary data.</text>
</comment>
<dbReference type="InterPro" id="IPR046349">
    <property type="entry name" value="C1-like_sf"/>
</dbReference>
<evidence type="ECO:0000313" key="13">
    <source>
        <dbReference type="EMBL" id="KAJ6633775.1"/>
    </source>
</evidence>
<feature type="domain" description="Phorbol-ester/DAG-type" evidence="11">
    <location>
        <begin position="105"/>
        <end position="160"/>
    </location>
</feature>
<evidence type="ECO:0000259" key="12">
    <source>
        <dbReference type="PROSITE" id="PS50146"/>
    </source>
</evidence>
<dbReference type="SUPFAM" id="SSF57889">
    <property type="entry name" value="Cysteine-rich domain"/>
    <property type="match status" value="1"/>
</dbReference>
<dbReference type="PANTHER" id="PTHR11255">
    <property type="entry name" value="DIACYLGLYCEROL KINASE"/>
    <property type="match status" value="1"/>
</dbReference>
<dbReference type="OrthoDB" id="242257at2759"/>
<evidence type="ECO:0000256" key="2">
    <source>
        <dbReference type="ARBA" id="ARBA00009280"/>
    </source>
</evidence>
<dbReference type="Proteomes" id="UP001151699">
    <property type="component" value="Unassembled WGS sequence"/>
</dbReference>
<dbReference type="GO" id="GO:0004143">
    <property type="term" value="F:ATP-dependent diacylglycerol kinase activity"/>
    <property type="evidence" value="ECO:0007669"/>
    <property type="project" value="UniProtKB-EC"/>
</dbReference>
<keyword evidence="8" id="KW-0862">Zinc</keyword>
<dbReference type="SUPFAM" id="SSF111331">
    <property type="entry name" value="NAD kinase/diacylglycerol kinase-like"/>
    <property type="match status" value="1"/>
</dbReference>
<dbReference type="Gene3D" id="3.30.60.20">
    <property type="match status" value="1"/>
</dbReference>
<keyword evidence="14" id="KW-1185">Reference proteome</keyword>
<dbReference type="PROSITE" id="PS50146">
    <property type="entry name" value="DAGK"/>
    <property type="match status" value="1"/>
</dbReference>
<evidence type="ECO:0000256" key="1">
    <source>
        <dbReference type="ARBA" id="ARBA00001383"/>
    </source>
</evidence>
<name>A0A9Q0MNT1_9DIPT</name>
<proteinExistence type="inferred from homology"/>
<feature type="domain" description="Phorbol-ester/DAG-type" evidence="11">
    <location>
        <begin position="36"/>
        <end position="86"/>
    </location>
</feature>
<keyword evidence="5" id="KW-0677">Repeat</keyword>
<dbReference type="AlphaFoldDB" id="A0A9Q0MNT1"/>
<reference evidence="13" key="1">
    <citation type="submission" date="2022-07" db="EMBL/GenBank/DDBJ databases">
        <authorList>
            <person name="Trinca V."/>
            <person name="Uliana J.V.C."/>
            <person name="Torres T.T."/>
            <person name="Ward R.J."/>
            <person name="Monesi N."/>
        </authorList>
    </citation>
    <scope>NUCLEOTIDE SEQUENCE</scope>
    <source>
        <strain evidence="13">HSMRA1968</strain>
        <tissue evidence="13">Whole embryos</tissue>
    </source>
</reference>
<dbReference type="GO" id="GO:0007200">
    <property type="term" value="P:phospholipase C-activating G protein-coupled receptor signaling pathway"/>
    <property type="evidence" value="ECO:0007669"/>
    <property type="project" value="InterPro"/>
</dbReference>
<dbReference type="InterPro" id="IPR000756">
    <property type="entry name" value="Diacylglycerol_kin_accessory"/>
</dbReference>
<keyword evidence="4" id="KW-0479">Metal-binding</keyword>
<keyword evidence="3 10" id="KW-0808">Transferase</keyword>
<dbReference type="Gene3D" id="2.60.200.40">
    <property type="match status" value="1"/>
</dbReference>
<dbReference type="CDD" id="cd20801">
    <property type="entry name" value="C1_DGKepsilon_typeIII_rpt1"/>
    <property type="match status" value="1"/>
</dbReference>
<keyword evidence="7 10" id="KW-0418">Kinase</keyword>